<dbReference type="PANTHER" id="PTHR33395:SF22">
    <property type="entry name" value="REVERSE TRANSCRIPTASE DOMAIN-CONTAINING PROTEIN"/>
    <property type="match status" value="1"/>
</dbReference>
<protein>
    <submittedName>
        <fullName evidence="1">Mitochondrial enolase superfamily member 1</fullName>
    </submittedName>
</protein>
<sequence length="128" mass="14684">MVRDLLHHLDTHKPMEPDGIHPGVLRELVEVLTKPLSTIYQQSWLNGQVPVDWRLANVTPMYEQGWKVDLGNYRPVSLTLVPGKVMEQIILSAIMWHVQGKQVIRPSQHGFMKGRSCLTNVISFYDKV</sequence>
<organism evidence="1 2">
    <name type="scientific">Grus japonensis</name>
    <name type="common">Japanese crane</name>
    <name type="synonym">Red-crowned crane</name>
    <dbReference type="NCBI Taxonomy" id="30415"/>
    <lineage>
        <taxon>Eukaryota</taxon>
        <taxon>Metazoa</taxon>
        <taxon>Chordata</taxon>
        <taxon>Craniata</taxon>
        <taxon>Vertebrata</taxon>
        <taxon>Euteleostomi</taxon>
        <taxon>Archelosauria</taxon>
        <taxon>Archosauria</taxon>
        <taxon>Dinosauria</taxon>
        <taxon>Saurischia</taxon>
        <taxon>Theropoda</taxon>
        <taxon>Coelurosauria</taxon>
        <taxon>Aves</taxon>
        <taxon>Neognathae</taxon>
        <taxon>Neoaves</taxon>
        <taxon>Gruiformes</taxon>
        <taxon>Gruidae</taxon>
        <taxon>Grus</taxon>
    </lineage>
</organism>
<dbReference type="PANTHER" id="PTHR33395">
    <property type="entry name" value="TRANSCRIPTASE, PUTATIVE-RELATED-RELATED"/>
    <property type="match status" value="1"/>
</dbReference>
<evidence type="ECO:0000313" key="1">
    <source>
        <dbReference type="EMBL" id="GAB0178052.1"/>
    </source>
</evidence>
<proteinExistence type="predicted"/>
<gene>
    <name evidence="1" type="ORF">GRJ2_000270500</name>
</gene>
<dbReference type="AlphaFoldDB" id="A0ABC9VZ87"/>
<dbReference type="Proteomes" id="UP001623348">
    <property type="component" value="Unassembled WGS sequence"/>
</dbReference>
<reference evidence="1 2" key="1">
    <citation type="submission" date="2024-06" db="EMBL/GenBank/DDBJ databases">
        <title>The draft genome of Grus japonensis, version 3.</title>
        <authorList>
            <person name="Nabeshima K."/>
            <person name="Suzuki S."/>
            <person name="Onuma M."/>
        </authorList>
    </citation>
    <scope>NUCLEOTIDE SEQUENCE [LARGE SCALE GENOMIC DNA]</scope>
    <source>
        <strain evidence="1 2">451A</strain>
    </source>
</reference>
<evidence type="ECO:0000313" key="2">
    <source>
        <dbReference type="Proteomes" id="UP001623348"/>
    </source>
</evidence>
<name>A0ABC9VZ87_GRUJA</name>
<comment type="caution">
    <text evidence="1">The sequence shown here is derived from an EMBL/GenBank/DDBJ whole genome shotgun (WGS) entry which is preliminary data.</text>
</comment>
<dbReference type="EMBL" id="BAAFJT010000001">
    <property type="protein sequence ID" value="GAB0178052.1"/>
    <property type="molecule type" value="Genomic_DNA"/>
</dbReference>
<keyword evidence="2" id="KW-1185">Reference proteome</keyword>
<accession>A0ABC9VZ87</accession>